<dbReference type="PANTHER" id="PTHR34792:SF1">
    <property type="entry name" value="OS02G0121500 PROTEIN"/>
    <property type="match status" value="1"/>
</dbReference>
<proteinExistence type="predicted"/>
<evidence type="ECO:0000313" key="2">
    <source>
        <dbReference type="Proteomes" id="UP001157006"/>
    </source>
</evidence>
<reference evidence="1 2" key="1">
    <citation type="submission" date="2023-01" db="EMBL/GenBank/DDBJ databases">
        <authorList>
            <person name="Kreplak J."/>
        </authorList>
    </citation>
    <scope>NUCLEOTIDE SEQUENCE [LARGE SCALE GENOMIC DNA]</scope>
</reference>
<keyword evidence="2" id="KW-1185">Reference proteome</keyword>
<dbReference type="InterPro" id="IPR040305">
    <property type="entry name" value="At1g75730-like"/>
</dbReference>
<protein>
    <submittedName>
        <fullName evidence="1">Uncharacterized protein</fullName>
    </submittedName>
</protein>
<sequence>MAVTKLEFSHSNPSVFLTFPNSFQFCNGFAFFSSLSSFLSHKYSNQTLPRNSRPLSILLICSRFRSFRRQRYVFAWQGTEWDEVEKYLSGFTKIKYIHAITNFTDWRKLDVEYEMVGGIDYKHEQHIMKYQRENGLTLWTSSMHKAFTAINASYLQSSVVAKAPHWLNAAISNFKHDFMESSSSGGKISTTYVRKKSWKSCTAHAHISSNLTSKPHFCRNSYFLKMGSLVGKEYSSSIVPEKIAQI</sequence>
<organism evidence="1 2">
    <name type="scientific">Vicia faba</name>
    <name type="common">Broad bean</name>
    <name type="synonym">Faba vulgaris</name>
    <dbReference type="NCBI Taxonomy" id="3906"/>
    <lineage>
        <taxon>Eukaryota</taxon>
        <taxon>Viridiplantae</taxon>
        <taxon>Streptophyta</taxon>
        <taxon>Embryophyta</taxon>
        <taxon>Tracheophyta</taxon>
        <taxon>Spermatophyta</taxon>
        <taxon>Magnoliopsida</taxon>
        <taxon>eudicotyledons</taxon>
        <taxon>Gunneridae</taxon>
        <taxon>Pentapetalae</taxon>
        <taxon>rosids</taxon>
        <taxon>fabids</taxon>
        <taxon>Fabales</taxon>
        <taxon>Fabaceae</taxon>
        <taxon>Papilionoideae</taxon>
        <taxon>50 kb inversion clade</taxon>
        <taxon>NPAAA clade</taxon>
        <taxon>Hologalegina</taxon>
        <taxon>IRL clade</taxon>
        <taxon>Fabeae</taxon>
        <taxon>Vicia</taxon>
    </lineage>
</organism>
<dbReference type="PANTHER" id="PTHR34792">
    <property type="entry name" value="OS02G0121500 PROTEIN"/>
    <property type="match status" value="1"/>
</dbReference>
<gene>
    <name evidence="1" type="ORF">VFH_I366840</name>
</gene>
<accession>A0AAV0YXR6</accession>
<dbReference type="Proteomes" id="UP001157006">
    <property type="component" value="Chromosome 1L"/>
</dbReference>
<name>A0AAV0YXR6_VICFA</name>
<dbReference type="AlphaFoldDB" id="A0AAV0YXR6"/>
<dbReference type="EMBL" id="OX451736">
    <property type="protein sequence ID" value="CAI8588842.1"/>
    <property type="molecule type" value="Genomic_DNA"/>
</dbReference>
<evidence type="ECO:0000313" key="1">
    <source>
        <dbReference type="EMBL" id="CAI8588842.1"/>
    </source>
</evidence>